<dbReference type="InterPro" id="IPR001279">
    <property type="entry name" value="Metallo-B-lactamas"/>
</dbReference>
<feature type="region of interest" description="Disordered" evidence="5">
    <location>
        <begin position="212"/>
        <end position="235"/>
    </location>
</feature>
<feature type="domain" description="Metallo-beta-lactamase" evidence="6">
    <location>
        <begin position="12"/>
        <end position="214"/>
    </location>
</feature>
<dbReference type="InterPro" id="IPR036866">
    <property type="entry name" value="RibonucZ/Hydroxyglut_hydro"/>
</dbReference>
<proteinExistence type="predicted"/>
<comment type="caution">
    <text evidence="7">The sequence shown here is derived from an EMBL/GenBank/DDBJ whole genome shotgun (WGS) entry which is preliminary data.</text>
</comment>
<dbReference type="RefSeq" id="WP_344081640.1">
    <property type="nucleotide sequence ID" value="NZ_BAAAPO010000015.1"/>
</dbReference>
<dbReference type="Gene3D" id="3.60.15.10">
    <property type="entry name" value="Ribonuclease Z/Hydroxyacylglutathione hydrolase-like"/>
    <property type="match status" value="1"/>
</dbReference>
<name>A0ABN2LDM4_9MICO</name>
<organism evidence="7 8">
    <name type="scientific">Nostocoides veronense</name>
    <dbReference type="NCBI Taxonomy" id="330836"/>
    <lineage>
        <taxon>Bacteria</taxon>
        <taxon>Bacillati</taxon>
        <taxon>Actinomycetota</taxon>
        <taxon>Actinomycetes</taxon>
        <taxon>Micrococcales</taxon>
        <taxon>Intrasporangiaceae</taxon>
        <taxon>Nostocoides</taxon>
    </lineage>
</organism>
<reference evidence="7 8" key="1">
    <citation type="journal article" date="2019" name="Int. J. Syst. Evol. Microbiol.">
        <title>The Global Catalogue of Microorganisms (GCM) 10K type strain sequencing project: providing services to taxonomists for standard genome sequencing and annotation.</title>
        <authorList>
            <consortium name="The Broad Institute Genomics Platform"/>
            <consortium name="The Broad Institute Genome Sequencing Center for Infectious Disease"/>
            <person name="Wu L."/>
            <person name="Ma J."/>
        </authorList>
    </citation>
    <scope>NUCLEOTIDE SEQUENCE [LARGE SCALE GENOMIC DNA]</scope>
    <source>
        <strain evidence="7 8">JCM 15592</strain>
    </source>
</reference>
<evidence type="ECO:0000256" key="3">
    <source>
        <dbReference type="ARBA" id="ARBA00022801"/>
    </source>
</evidence>
<dbReference type="InterPro" id="IPR051453">
    <property type="entry name" value="MBL_Glyoxalase_II"/>
</dbReference>
<protein>
    <submittedName>
        <fullName evidence="7">MBL fold metallo-hydrolase</fullName>
    </submittedName>
</protein>
<sequence length="235" mass="25202">MFMLSFPAAAFATNCYVIATAPGQECLVVDPGIGVLDSLQAVFAEHRLRPAAVLLTHGHLDHVYSVTPVCGGEAPAVLPAYIHEQDRYRLQDPIRLLDPMLVLAFEQQFGAKATWSEPSEVVTVGDDERVSIAGIDLRTLHAPGHTEGSVMFGIEAVPGGIPEGLDRTMLTGDVLFAGAIGRTDLHGGSDVAMQNSLREVVYPLPDSTLLLPGHGPATTMERERATNPYLRGLRP</sequence>
<dbReference type="Proteomes" id="UP001499938">
    <property type="component" value="Unassembled WGS sequence"/>
</dbReference>
<evidence type="ECO:0000259" key="6">
    <source>
        <dbReference type="SMART" id="SM00849"/>
    </source>
</evidence>
<dbReference type="PANTHER" id="PTHR46233">
    <property type="entry name" value="HYDROXYACYLGLUTATHIONE HYDROLASE GLOC"/>
    <property type="match status" value="1"/>
</dbReference>
<dbReference type="PANTHER" id="PTHR46233:SF3">
    <property type="entry name" value="HYDROXYACYLGLUTATHIONE HYDROLASE GLOC"/>
    <property type="match status" value="1"/>
</dbReference>
<keyword evidence="4" id="KW-0862">Zinc</keyword>
<dbReference type="SMART" id="SM00849">
    <property type="entry name" value="Lactamase_B"/>
    <property type="match status" value="1"/>
</dbReference>
<evidence type="ECO:0000256" key="2">
    <source>
        <dbReference type="ARBA" id="ARBA00022723"/>
    </source>
</evidence>
<keyword evidence="3" id="KW-0378">Hydrolase</keyword>
<dbReference type="CDD" id="cd06262">
    <property type="entry name" value="metallo-hydrolase-like_MBL-fold"/>
    <property type="match status" value="1"/>
</dbReference>
<dbReference type="EMBL" id="BAAAPO010000015">
    <property type="protein sequence ID" value="GAA1785173.1"/>
    <property type="molecule type" value="Genomic_DNA"/>
</dbReference>
<evidence type="ECO:0000256" key="1">
    <source>
        <dbReference type="ARBA" id="ARBA00001947"/>
    </source>
</evidence>
<keyword evidence="2" id="KW-0479">Metal-binding</keyword>
<keyword evidence="8" id="KW-1185">Reference proteome</keyword>
<evidence type="ECO:0000256" key="4">
    <source>
        <dbReference type="ARBA" id="ARBA00022833"/>
    </source>
</evidence>
<gene>
    <name evidence="7" type="ORF">GCM10009811_07870</name>
</gene>
<evidence type="ECO:0000313" key="7">
    <source>
        <dbReference type="EMBL" id="GAA1785173.1"/>
    </source>
</evidence>
<evidence type="ECO:0000256" key="5">
    <source>
        <dbReference type="SAM" id="MobiDB-lite"/>
    </source>
</evidence>
<accession>A0ABN2LDM4</accession>
<evidence type="ECO:0000313" key="8">
    <source>
        <dbReference type="Proteomes" id="UP001499938"/>
    </source>
</evidence>
<comment type="cofactor">
    <cofactor evidence="1">
        <name>Zn(2+)</name>
        <dbReference type="ChEBI" id="CHEBI:29105"/>
    </cofactor>
</comment>
<dbReference type="Pfam" id="PF00753">
    <property type="entry name" value="Lactamase_B"/>
    <property type="match status" value="1"/>
</dbReference>
<dbReference type="SUPFAM" id="SSF56281">
    <property type="entry name" value="Metallo-hydrolase/oxidoreductase"/>
    <property type="match status" value="1"/>
</dbReference>